<gene>
    <name evidence="2" type="ORF">Q8A67_019248</name>
</gene>
<proteinExistence type="predicted"/>
<comment type="caution">
    <text evidence="2">The sequence shown here is derived from an EMBL/GenBank/DDBJ whole genome shotgun (WGS) entry which is preliminary data.</text>
</comment>
<evidence type="ECO:0000313" key="2">
    <source>
        <dbReference type="EMBL" id="KAK2878457.1"/>
    </source>
</evidence>
<dbReference type="EMBL" id="JAUYZG010000019">
    <property type="protein sequence ID" value="KAK2878457.1"/>
    <property type="molecule type" value="Genomic_DNA"/>
</dbReference>
<name>A0AA88THR6_9TELE</name>
<evidence type="ECO:0000313" key="3">
    <source>
        <dbReference type="Proteomes" id="UP001187343"/>
    </source>
</evidence>
<dbReference type="AlphaFoldDB" id="A0AA88THR6"/>
<feature type="region of interest" description="Disordered" evidence="1">
    <location>
        <begin position="85"/>
        <end position="126"/>
    </location>
</feature>
<dbReference type="Proteomes" id="UP001187343">
    <property type="component" value="Unassembled WGS sequence"/>
</dbReference>
<feature type="compositionally biased region" description="Polar residues" evidence="1">
    <location>
        <begin position="109"/>
        <end position="118"/>
    </location>
</feature>
<organism evidence="2 3">
    <name type="scientific">Cirrhinus molitorella</name>
    <name type="common">mud carp</name>
    <dbReference type="NCBI Taxonomy" id="172907"/>
    <lineage>
        <taxon>Eukaryota</taxon>
        <taxon>Metazoa</taxon>
        <taxon>Chordata</taxon>
        <taxon>Craniata</taxon>
        <taxon>Vertebrata</taxon>
        <taxon>Euteleostomi</taxon>
        <taxon>Actinopterygii</taxon>
        <taxon>Neopterygii</taxon>
        <taxon>Teleostei</taxon>
        <taxon>Ostariophysi</taxon>
        <taxon>Cypriniformes</taxon>
        <taxon>Cyprinidae</taxon>
        <taxon>Labeoninae</taxon>
        <taxon>Labeonini</taxon>
        <taxon>Cirrhinus</taxon>
    </lineage>
</organism>
<sequence length="126" mass="14221">MNNEIQEIVFSAKEHLYRGDLTHACAVQPSDSRAASSRAQQREFRQQQSWRYKYASAKSRGRKSSLHVPAQLFIGHTVRSRILCRGPRGIRTHQSRRFSEVKSHKRSLKGSSKTSAPSLQGAAAMI</sequence>
<protein>
    <submittedName>
        <fullName evidence="2">Uncharacterized protein</fullName>
    </submittedName>
</protein>
<evidence type="ECO:0000256" key="1">
    <source>
        <dbReference type="SAM" id="MobiDB-lite"/>
    </source>
</evidence>
<reference evidence="2" key="1">
    <citation type="submission" date="2023-08" db="EMBL/GenBank/DDBJ databases">
        <title>Chromosome-level Genome Assembly of mud carp (Cirrhinus molitorella).</title>
        <authorList>
            <person name="Liu H."/>
        </authorList>
    </citation>
    <scope>NUCLEOTIDE SEQUENCE</scope>
    <source>
        <strain evidence="2">Prfri</strain>
        <tissue evidence="2">Muscle</tissue>
    </source>
</reference>
<accession>A0AA88THR6</accession>
<keyword evidence="3" id="KW-1185">Reference proteome</keyword>